<dbReference type="GO" id="GO:0009424">
    <property type="term" value="C:bacterial-type flagellum hook"/>
    <property type="evidence" value="ECO:0007669"/>
    <property type="project" value="InterPro"/>
</dbReference>
<sequence>MSDLKNLILNSSILLDTSSTVQNDLNPEQLINVHEDSDGDSDLLTPESFILLMAEMLSTNNTDTICEYEHQNSADNKVLQNLQFKEVEEDEQIQGLNQQKKSLDNPLWHDVDLPVINEISVINQISGNQCEGQFESKLEKNVALTWINSENFQPPIIKPESQTDETYKIWDSEVTSIESGKLKPDFPKADYDGNNINPYQKEAINQPGNDSSKNHQLIKRNDSFPVLEDIKTNAEPGTEAIKSEVEATKVGTETPSSSFQMNQKAGLDIQPPVVSNSHIPKNFSIPIHVNHSQWTEQLSEHIVWLGYQDVKSALIKIHPEELGPLEINVKVVKDNASVNISTHSVYVKEIVDQAIPRLREMMAQQGINLSEVHIGTDTSSRQGSQKNHHAEIDLIQSAEDKNKITSLTRHLPKGLVDYFA</sequence>
<evidence type="ECO:0000256" key="1">
    <source>
        <dbReference type="ARBA" id="ARBA00003944"/>
    </source>
</evidence>
<dbReference type="CDD" id="cd17470">
    <property type="entry name" value="T3SS_Flik_C"/>
    <property type="match status" value="1"/>
</dbReference>
<proteinExistence type="inferred from homology"/>
<dbReference type="HOGENOM" id="CLU_663567_0_0_6"/>
<name>Q5WW09_LEGPL</name>
<dbReference type="PRINTS" id="PR01007">
    <property type="entry name" value="FLGHOOKFLIK"/>
</dbReference>
<evidence type="ECO:0000256" key="2">
    <source>
        <dbReference type="ARBA" id="ARBA00009149"/>
    </source>
</evidence>
<dbReference type="GO" id="GO:0044780">
    <property type="term" value="P:bacterial-type flagellum assembly"/>
    <property type="evidence" value="ECO:0007669"/>
    <property type="project" value="InterPro"/>
</dbReference>
<reference evidence="5 6" key="1">
    <citation type="journal article" date="2004" name="Nat. Genet.">
        <title>Evidence in the Legionella pneumophila genome for exploitation of host cell functions and high genome plasticity.</title>
        <authorList>
            <person name="Cazalet C."/>
            <person name="Rusniok C."/>
            <person name="Bruggemann H."/>
            <person name="Zidane N."/>
            <person name="Magnier A."/>
            <person name="Ma L."/>
            <person name="Tichit M."/>
            <person name="Jarraud S."/>
            <person name="Bouchier C."/>
            <person name="Vandenesch F."/>
            <person name="Kunst F."/>
            <person name="Etienne J."/>
            <person name="Glaser P."/>
            <person name="Buchrieser C."/>
        </authorList>
    </citation>
    <scope>NUCLEOTIDE SEQUENCE [LARGE SCALE GENOMIC DNA]</scope>
    <source>
        <strain evidence="5 6">Lens</strain>
    </source>
</reference>
<dbReference type="PANTHER" id="PTHR37533">
    <property type="entry name" value="FLAGELLAR HOOK-LENGTH CONTROL PROTEIN"/>
    <property type="match status" value="1"/>
</dbReference>
<comment type="similarity">
    <text evidence="2">Belongs to the FliK family.</text>
</comment>
<accession>Q5WW09</accession>
<dbReference type="AlphaFoldDB" id="Q5WW09"/>
<evidence type="ECO:0000313" key="6">
    <source>
        <dbReference type="Proteomes" id="UP000002517"/>
    </source>
</evidence>
<dbReference type="InterPro" id="IPR038610">
    <property type="entry name" value="FliK-like_C_sf"/>
</dbReference>
<dbReference type="EMBL" id="CR628337">
    <property type="protein sequence ID" value="CAH15891.1"/>
    <property type="molecule type" value="Genomic_DNA"/>
</dbReference>
<dbReference type="Proteomes" id="UP000002517">
    <property type="component" value="Chromosome"/>
</dbReference>
<gene>
    <name evidence="5" type="ordered locus">lpl1651</name>
</gene>
<organism evidence="5 6">
    <name type="scientific">Legionella pneumophila (strain Lens)</name>
    <dbReference type="NCBI Taxonomy" id="297245"/>
    <lineage>
        <taxon>Bacteria</taxon>
        <taxon>Pseudomonadati</taxon>
        <taxon>Pseudomonadota</taxon>
        <taxon>Gammaproteobacteria</taxon>
        <taxon>Legionellales</taxon>
        <taxon>Legionellaceae</taxon>
        <taxon>Legionella</taxon>
    </lineage>
</organism>
<evidence type="ECO:0000256" key="3">
    <source>
        <dbReference type="ARBA" id="ARBA00022795"/>
    </source>
</evidence>
<dbReference type="Pfam" id="PF02120">
    <property type="entry name" value="Flg_hook"/>
    <property type="match status" value="1"/>
</dbReference>
<dbReference type="InterPro" id="IPR001635">
    <property type="entry name" value="Flag_hook_Flik"/>
</dbReference>
<dbReference type="PANTHER" id="PTHR37533:SF2">
    <property type="entry name" value="FLAGELLAR HOOK-LENGTH CONTROL PROTEIN"/>
    <property type="match status" value="1"/>
</dbReference>
<comment type="function">
    <text evidence="1">Controls the length of the flagellar hook.</text>
</comment>
<dbReference type="InterPro" id="IPR021136">
    <property type="entry name" value="Flagellar_hook_control-like_C"/>
</dbReference>
<keyword evidence="3" id="KW-1005">Bacterial flagellum biogenesis</keyword>
<evidence type="ECO:0000313" key="5">
    <source>
        <dbReference type="EMBL" id="CAH15891.1"/>
    </source>
</evidence>
<dbReference type="RefSeq" id="WP_011215674.1">
    <property type="nucleotide sequence ID" value="NC_006369.1"/>
</dbReference>
<dbReference type="KEGG" id="lpf:lpl1651"/>
<evidence type="ECO:0000259" key="4">
    <source>
        <dbReference type="Pfam" id="PF02120"/>
    </source>
</evidence>
<dbReference type="Gene3D" id="3.30.750.140">
    <property type="match status" value="1"/>
</dbReference>
<dbReference type="InterPro" id="IPR052563">
    <property type="entry name" value="FliK"/>
</dbReference>
<protein>
    <recommendedName>
        <fullName evidence="4">Flagellar hook-length control protein-like C-terminal domain-containing protein</fullName>
    </recommendedName>
</protein>
<feature type="domain" description="Flagellar hook-length control protein-like C-terminal" evidence="4">
    <location>
        <begin position="306"/>
        <end position="382"/>
    </location>
</feature>
<dbReference type="LegioList" id="lpl1651"/>